<evidence type="ECO:0000313" key="3">
    <source>
        <dbReference type="Proteomes" id="UP000824176"/>
    </source>
</evidence>
<protein>
    <recommendedName>
        <fullName evidence="4">Cytochrome c-552/4 domain-containing protein</fullName>
    </recommendedName>
</protein>
<feature type="signal peptide" evidence="1">
    <location>
        <begin position="1"/>
        <end position="21"/>
    </location>
</feature>
<proteinExistence type="predicted"/>
<dbReference type="InterPro" id="IPR036280">
    <property type="entry name" value="Multihaem_cyt_sf"/>
</dbReference>
<dbReference type="AlphaFoldDB" id="A0A9D2GVB5"/>
<keyword evidence="1" id="KW-0732">Signal</keyword>
<gene>
    <name evidence="2" type="ORF">H9804_08795</name>
</gene>
<accession>A0A9D2GVB5</accession>
<feature type="chain" id="PRO_5038482606" description="Cytochrome c-552/4 domain-containing protein" evidence="1">
    <location>
        <begin position="22"/>
        <end position="357"/>
    </location>
</feature>
<evidence type="ECO:0008006" key="4">
    <source>
        <dbReference type="Google" id="ProtNLM"/>
    </source>
</evidence>
<dbReference type="PROSITE" id="PS51257">
    <property type="entry name" value="PROKAR_LIPOPROTEIN"/>
    <property type="match status" value="1"/>
</dbReference>
<evidence type="ECO:0000256" key="1">
    <source>
        <dbReference type="SAM" id="SignalP"/>
    </source>
</evidence>
<evidence type="ECO:0000313" key="2">
    <source>
        <dbReference type="EMBL" id="HIZ90032.1"/>
    </source>
</evidence>
<dbReference type="EMBL" id="DXAQ01000129">
    <property type="protein sequence ID" value="HIZ90032.1"/>
    <property type="molecule type" value="Genomic_DNA"/>
</dbReference>
<dbReference type="Proteomes" id="UP000824176">
    <property type="component" value="Unassembled WGS sequence"/>
</dbReference>
<sequence>MNILKTVLLVFGVSLLVSACAEDTIGNNGSAGSVDAKVAPTLEGPYIGDNSTYGNGSQDYAYMKTLADNVSAYANGTKGHPMLKNYFNKGQAAYNRIHNNWFDWNSIDVHGYAENNQQILPDENGVHGTNATKNGVRFPHTYHQDIAKYTDLIGNCTTNCHIRFRDAKTTPYKVSPPCGAMKEGENGEHVLPAGETSWDEYKAKCQDPANQKHSKIVFDRKIQVGDSSYQTNKAHDFCWSCHANLPEPTRAPHGFIVTSDGVSHQPNGNCSTCHFWEINDMREPSTTNGMQTDASGTADVQFYGRPDVRENYLGGKADLATAFDPATAHAYPDATTTFNYVEGGTNPAPQFTPPAGN</sequence>
<comment type="caution">
    <text evidence="2">The sequence shown here is derived from an EMBL/GenBank/DDBJ whole genome shotgun (WGS) entry which is preliminary data.</text>
</comment>
<name>A0A9D2GVB5_9BACT</name>
<organism evidence="2 3">
    <name type="scientific">Candidatus Mucispirillum faecigallinarum</name>
    <dbReference type="NCBI Taxonomy" id="2838699"/>
    <lineage>
        <taxon>Bacteria</taxon>
        <taxon>Pseudomonadati</taxon>
        <taxon>Deferribacterota</taxon>
        <taxon>Deferribacteres</taxon>
        <taxon>Deferribacterales</taxon>
        <taxon>Mucispirillaceae</taxon>
        <taxon>Mucispirillum</taxon>
    </lineage>
</organism>
<dbReference type="SUPFAM" id="SSF48695">
    <property type="entry name" value="Multiheme cytochromes"/>
    <property type="match status" value="1"/>
</dbReference>
<reference evidence="2" key="2">
    <citation type="submission" date="2021-04" db="EMBL/GenBank/DDBJ databases">
        <authorList>
            <person name="Gilroy R."/>
        </authorList>
    </citation>
    <scope>NUCLEOTIDE SEQUENCE</scope>
    <source>
        <strain evidence="2">ChiW4-1371</strain>
    </source>
</reference>
<reference evidence="2" key="1">
    <citation type="journal article" date="2021" name="PeerJ">
        <title>Extensive microbial diversity within the chicken gut microbiome revealed by metagenomics and culture.</title>
        <authorList>
            <person name="Gilroy R."/>
            <person name="Ravi A."/>
            <person name="Getino M."/>
            <person name="Pursley I."/>
            <person name="Horton D.L."/>
            <person name="Alikhan N.F."/>
            <person name="Baker D."/>
            <person name="Gharbi K."/>
            <person name="Hall N."/>
            <person name="Watson M."/>
            <person name="Adriaenssens E.M."/>
            <person name="Foster-Nyarko E."/>
            <person name="Jarju S."/>
            <person name="Secka A."/>
            <person name="Antonio M."/>
            <person name="Oren A."/>
            <person name="Chaudhuri R.R."/>
            <person name="La Ragione R."/>
            <person name="Hildebrand F."/>
            <person name="Pallen M.J."/>
        </authorList>
    </citation>
    <scope>NUCLEOTIDE SEQUENCE</scope>
    <source>
        <strain evidence="2">ChiW4-1371</strain>
    </source>
</reference>